<proteinExistence type="predicted"/>
<dbReference type="KEGG" id="tko:TK1985"/>
<accession>Q5JIJ5</accession>
<dbReference type="AlphaFoldDB" id="Q5JIJ5"/>
<dbReference type="InParanoid" id="Q5JIJ5"/>
<organism evidence="1 2">
    <name type="scientific">Thermococcus kodakarensis (strain ATCC BAA-918 / JCM 12380 / KOD1)</name>
    <name type="common">Pyrococcus kodakaraensis (strain KOD1)</name>
    <dbReference type="NCBI Taxonomy" id="69014"/>
    <lineage>
        <taxon>Archaea</taxon>
        <taxon>Methanobacteriati</taxon>
        <taxon>Methanobacteriota</taxon>
        <taxon>Thermococci</taxon>
        <taxon>Thermococcales</taxon>
        <taxon>Thermococcaceae</taxon>
        <taxon>Thermococcus</taxon>
    </lineage>
</organism>
<name>Q5JIJ5_THEKO</name>
<dbReference type="Proteomes" id="UP000000536">
    <property type="component" value="Chromosome"/>
</dbReference>
<dbReference type="HOGENOM" id="CLU_058360_0_0_2"/>
<dbReference type="eggNOG" id="arCOG10048">
    <property type="taxonomic scope" value="Archaea"/>
</dbReference>
<keyword evidence="2" id="KW-1185">Reference proteome</keyword>
<dbReference type="EMBL" id="AP006878">
    <property type="protein sequence ID" value="BAD86174.1"/>
    <property type="molecule type" value="Genomic_DNA"/>
</dbReference>
<gene>
    <name evidence="1" type="ordered locus">TK1985</name>
</gene>
<sequence length="315" mass="34685">MLFGFLILGLAFSGASATANLVNSTVNGTVTVPSELTPEKKPGDEVRPQFGGATVVVEPFIEAFVPGVGWVVAVGSLVALIAKYLYSKPVSEFTEGFVSEIPDRITYNGQELAKGVKTNFWGTEVEIGYGYVKKKWGGLKKETVIVKSVITITRDEVKAVEDLFSPKEYGKLLAQAYLNGWDANDAKKLAEDFDREYRGFRAHFNGANLDCGVFEGGDVIIDAKGAKHIIFNHIMKKPGKDQFTHISAVDLLNEMGKVIENPDKIKCGDIISGKQRIVLVKYSPKLGKKVVVVIERIKWGMYRIVTAFPPSSRRY</sequence>
<dbReference type="PATRIC" id="fig|69014.16.peg.1939"/>
<dbReference type="STRING" id="69014.TK1985"/>
<protein>
    <submittedName>
        <fullName evidence="1">Hypothetical membrane protein</fullName>
    </submittedName>
</protein>
<evidence type="ECO:0000313" key="2">
    <source>
        <dbReference type="Proteomes" id="UP000000536"/>
    </source>
</evidence>
<dbReference type="EnsemblBacteria" id="BAD86174">
    <property type="protein sequence ID" value="BAD86174"/>
    <property type="gene ID" value="TK1985"/>
</dbReference>
<evidence type="ECO:0000313" key="1">
    <source>
        <dbReference type="EMBL" id="BAD86174.1"/>
    </source>
</evidence>
<reference evidence="1 2" key="1">
    <citation type="journal article" date="2005" name="Genome Res.">
        <title>Complete genome sequence of the hyperthermophilic archaeon Thermococcus kodakaraensis KOD1 and comparison with Pyrococcus genomes.</title>
        <authorList>
            <person name="Fukui T."/>
            <person name="Atomi H."/>
            <person name="Kanai T."/>
            <person name="Matsumi R."/>
            <person name="Fujiwara S."/>
            <person name="Imanaka T."/>
        </authorList>
    </citation>
    <scope>NUCLEOTIDE SEQUENCE [LARGE SCALE GENOMIC DNA]</scope>
    <source>
        <strain evidence="2">ATCC BAA-918 / JCM 12380 / KOD1</strain>
    </source>
</reference>